<protein>
    <submittedName>
        <fullName evidence="1">Uncharacterized protein</fullName>
    </submittedName>
</protein>
<evidence type="ECO:0000313" key="2">
    <source>
        <dbReference type="Proteomes" id="UP001626536"/>
    </source>
</evidence>
<gene>
    <name evidence="1" type="ORF">RZS28_16630</name>
</gene>
<evidence type="ECO:0000313" key="1">
    <source>
        <dbReference type="EMBL" id="WOJ89400.1"/>
    </source>
</evidence>
<sequence length="128" mass="13690">MAKLSIFPTENGRTGPLDGPFTIVVESCGAEGEASGETDVLNIVIGFVRTVAAGVSCYNRKALEDSSNLNSYAGECFEELKAEAPEAAAQLENLTIDCSRISGSLKDHPIWRLDRAILRTLPGADFID</sequence>
<accession>A0ABZ0HSU3</accession>
<proteinExistence type="predicted"/>
<dbReference type="Proteomes" id="UP001626536">
    <property type="component" value="Chromosome"/>
</dbReference>
<dbReference type="EMBL" id="CP136862">
    <property type="protein sequence ID" value="WOJ89400.1"/>
    <property type="molecule type" value="Genomic_DNA"/>
</dbReference>
<dbReference type="RefSeq" id="WP_407338839.1">
    <property type="nucleotide sequence ID" value="NZ_CP136862.1"/>
</dbReference>
<keyword evidence="2" id="KW-1185">Reference proteome</keyword>
<name>A0ABZ0HSU3_9HYPH</name>
<organism evidence="1 2">
    <name type="scientific">Methylocapsa polymorpha</name>
    <dbReference type="NCBI Taxonomy" id="3080828"/>
    <lineage>
        <taxon>Bacteria</taxon>
        <taxon>Pseudomonadati</taxon>
        <taxon>Pseudomonadota</taxon>
        <taxon>Alphaproteobacteria</taxon>
        <taxon>Hyphomicrobiales</taxon>
        <taxon>Beijerinckiaceae</taxon>
        <taxon>Methylocapsa</taxon>
    </lineage>
</organism>
<reference evidence="1 2" key="1">
    <citation type="submission" date="2023-10" db="EMBL/GenBank/DDBJ databases">
        <title>Novel methanotroph of the genus Methylocapsa from a subarctic wetland.</title>
        <authorList>
            <person name="Belova S.E."/>
            <person name="Oshkin I.Y."/>
            <person name="Miroshnikov K."/>
            <person name="Dedysh S.N."/>
        </authorList>
    </citation>
    <scope>NUCLEOTIDE SEQUENCE [LARGE SCALE GENOMIC DNA]</scope>
    <source>
        <strain evidence="1 2">RX1</strain>
    </source>
</reference>